<keyword evidence="4" id="KW-1133">Transmembrane helix</keyword>
<keyword evidence="2" id="KW-0624">Polysaccharide degradation</keyword>
<dbReference type="GO" id="GO:0016798">
    <property type="term" value="F:hydrolase activity, acting on glycosyl bonds"/>
    <property type="evidence" value="ECO:0007669"/>
    <property type="project" value="UniProtKB-KW"/>
</dbReference>
<dbReference type="KEGG" id="nhi:B1s21160_04960"/>
<evidence type="ECO:0000313" key="7">
    <source>
        <dbReference type="Proteomes" id="UP000217171"/>
    </source>
</evidence>
<dbReference type="Proteomes" id="UP000217171">
    <property type="component" value="Chromosome"/>
</dbReference>
<dbReference type="RefSeq" id="WP_095672643.1">
    <property type="nucleotide sequence ID" value="NZ_CP016771.1"/>
</dbReference>
<dbReference type="EMBL" id="CP016771">
    <property type="protein sequence ID" value="ASY13658.1"/>
    <property type="molecule type" value="Genomic_DNA"/>
</dbReference>
<keyword evidence="2" id="KW-0119">Carbohydrate metabolism</keyword>
<dbReference type="InterPro" id="IPR003961">
    <property type="entry name" value="FN3_dom"/>
</dbReference>
<evidence type="ECO:0000256" key="1">
    <source>
        <dbReference type="ARBA" id="ARBA00023295"/>
    </source>
</evidence>
<feature type="compositionally biased region" description="Low complexity" evidence="3">
    <location>
        <begin position="44"/>
        <end position="89"/>
    </location>
</feature>
<accession>A0A249KA38</accession>
<dbReference type="Gene3D" id="2.60.40.10">
    <property type="entry name" value="Immunoglobulins"/>
    <property type="match status" value="1"/>
</dbReference>
<feature type="compositionally biased region" description="Low complexity" evidence="3">
    <location>
        <begin position="122"/>
        <end position="141"/>
    </location>
</feature>
<evidence type="ECO:0000313" key="6">
    <source>
        <dbReference type="EMBL" id="ASY13658.1"/>
    </source>
</evidence>
<keyword evidence="4" id="KW-0812">Transmembrane</keyword>
<dbReference type="InterPro" id="IPR013783">
    <property type="entry name" value="Ig-like_fold"/>
</dbReference>
<organism evidence="6 7">
    <name type="scientific">Candidatus Nanopelagicus hibericus</name>
    <dbReference type="NCBI Taxonomy" id="1884915"/>
    <lineage>
        <taxon>Bacteria</taxon>
        <taxon>Bacillati</taxon>
        <taxon>Actinomycetota</taxon>
        <taxon>Actinomycetes</taxon>
        <taxon>Candidatus Nanopelagicales</taxon>
        <taxon>Candidatus Nanopelagicaceae</taxon>
        <taxon>Candidatus Nanopelagicus</taxon>
    </lineage>
</organism>
<name>A0A249KA38_9ACTN</name>
<evidence type="ECO:0000256" key="3">
    <source>
        <dbReference type="SAM" id="MobiDB-lite"/>
    </source>
</evidence>
<keyword evidence="1" id="KW-0378">Hydrolase</keyword>
<proteinExistence type="predicted"/>
<dbReference type="InterPro" id="IPR036116">
    <property type="entry name" value="FN3_sf"/>
</dbReference>
<dbReference type="GO" id="GO:0000272">
    <property type="term" value="P:polysaccharide catabolic process"/>
    <property type="evidence" value="ECO:0007669"/>
    <property type="project" value="UniProtKB-KW"/>
</dbReference>
<dbReference type="OrthoDB" id="5196678at2"/>
<feature type="compositionally biased region" description="Basic residues" evidence="3">
    <location>
        <begin position="1"/>
        <end position="43"/>
    </location>
</feature>
<feature type="transmembrane region" description="Helical" evidence="4">
    <location>
        <begin position="89"/>
        <end position="110"/>
    </location>
</feature>
<keyword evidence="1" id="KW-0326">Glycosidase</keyword>
<feature type="region of interest" description="Disordered" evidence="3">
    <location>
        <begin position="115"/>
        <end position="142"/>
    </location>
</feature>
<dbReference type="PROSITE" id="PS50853">
    <property type="entry name" value="FN3"/>
    <property type="match status" value="1"/>
</dbReference>
<dbReference type="CDD" id="cd00063">
    <property type="entry name" value="FN3"/>
    <property type="match status" value="1"/>
</dbReference>
<evidence type="ECO:0000259" key="5">
    <source>
        <dbReference type="PROSITE" id="PS50853"/>
    </source>
</evidence>
<keyword evidence="7" id="KW-1185">Reference proteome</keyword>
<evidence type="ECO:0000256" key="2">
    <source>
        <dbReference type="ARBA" id="ARBA00023326"/>
    </source>
</evidence>
<sequence>MAAKKKAAKKSAAKRSSAKRTVKKSAKRTTTKRKVKKSAKKSSRSTVRYSIPSVPVSGSSRSSLSSISTTPKPSSGVSYKPKSTSSDSSSSKGIVIAVVVGILILAVAVISKNSNSDTATVTPTPAASESAEPTTEPSSAPIGAYEAPVGIVSLYNDGGATVNWKTPAAAEGITGYNVELRANGVGEWKLVATVPATQLKQQITKNDETGWVQVRVSTVYSDGEVVAGKVHGLPGSWS</sequence>
<dbReference type="AlphaFoldDB" id="A0A249KA38"/>
<evidence type="ECO:0000256" key="4">
    <source>
        <dbReference type="SAM" id="Phobius"/>
    </source>
</evidence>
<feature type="region of interest" description="Disordered" evidence="3">
    <location>
        <begin position="1"/>
        <end position="89"/>
    </location>
</feature>
<gene>
    <name evidence="6" type="ORF">B1s21160_04960</name>
</gene>
<protein>
    <submittedName>
        <fullName evidence="6">Fibronectin domain-containing protein</fullName>
    </submittedName>
</protein>
<reference evidence="6 7" key="1">
    <citation type="submission" date="2016-07" db="EMBL/GenBank/DDBJ databases">
        <title>High microdiversification within the ubiquitous acI lineage of Actinobacteria.</title>
        <authorList>
            <person name="Neuenschwander S.M."/>
            <person name="Salcher M."/>
            <person name="Ghai R."/>
            <person name="Pernthaler J."/>
        </authorList>
    </citation>
    <scope>NUCLEOTIDE SEQUENCE [LARGE SCALE GENOMIC DNA]</scope>
    <source>
        <strain evidence="6">MMS-21-160</strain>
    </source>
</reference>
<keyword evidence="4" id="KW-0472">Membrane</keyword>
<dbReference type="SUPFAM" id="SSF49265">
    <property type="entry name" value="Fibronectin type III"/>
    <property type="match status" value="1"/>
</dbReference>
<feature type="domain" description="Fibronectin type-III" evidence="5">
    <location>
        <begin position="144"/>
        <end position="238"/>
    </location>
</feature>